<feature type="region of interest" description="Disordered" evidence="3">
    <location>
        <begin position="195"/>
        <end position="215"/>
    </location>
</feature>
<keyword evidence="1" id="KW-0132">Cell division</keyword>
<evidence type="ECO:0000256" key="3">
    <source>
        <dbReference type="SAM" id="MobiDB-lite"/>
    </source>
</evidence>
<evidence type="ECO:0000259" key="4">
    <source>
        <dbReference type="Pfam" id="PF18041"/>
    </source>
</evidence>
<evidence type="ECO:0000256" key="2">
    <source>
        <dbReference type="SAM" id="Coils"/>
    </source>
</evidence>
<evidence type="ECO:0000259" key="5">
    <source>
        <dbReference type="Pfam" id="PF18708"/>
    </source>
</evidence>
<keyword evidence="1" id="KW-0131">Cell cycle</keyword>
<dbReference type="Pfam" id="PF18041">
    <property type="entry name" value="MapZ_EC1"/>
    <property type="match status" value="1"/>
</dbReference>
<dbReference type="InterPro" id="IPR040532">
    <property type="entry name" value="MapZ_C2"/>
</dbReference>
<name>A0A075SEZ0_STRSU</name>
<dbReference type="Pfam" id="PF18708">
    <property type="entry name" value="MapZ_C2"/>
    <property type="match status" value="1"/>
</dbReference>
<feature type="region of interest" description="Disordered" evidence="3">
    <location>
        <begin position="138"/>
        <end position="158"/>
    </location>
</feature>
<keyword evidence="2" id="KW-0175">Coiled coil</keyword>
<comment type="subunit">
    <text evidence="1">Interacts with FtsZ.</text>
</comment>
<evidence type="ECO:0000313" key="7">
    <source>
        <dbReference type="Proteomes" id="UP000028185"/>
    </source>
</evidence>
<keyword evidence="1" id="KW-1003">Cell membrane</keyword>
<keyword evidence="1" id="KW-0472">Membrane</keyword>
<dbReference type="GO" id="GO:0005886">
    <property type="term" value="C:plasma membrane"/>
    <property type="evidence" value="ECO:0007669"/>
    <property type="project" value="UniProtKB-SubCell"/>
</dbReference>
<comment type="function">
    <text evidence="1">Early cell division protein that marks the future cell division site and supports proper FtsZ ring positioning.</text>
</comment>
<feature type="region of interest" description="Disordered" evidence="3">
    <location>
        <begin position="80"/>
        <end position="99"/>
    </location>
</feature>
<gene>
    <name evidence="1" type="primary">mapZ</name>
    <name evidence="6" type="ORF">ID09_02030</name>
</gene>
<organism evidence="6 7">
    <name type="scientific">Streptococcus suis 6407</name>
    <dbReference type="NCBI Taxonomy" id="1214179"/>
    <lineage>
        <taxon>Bacteria</taxon>
        <taxon>Bacillati</taxon>
        <taxon>Bacillota</taxon>
        <taxon>Bacilli</taxon>
        <taxon>Lactobacillales</taxon>
        <taxon>Streptococcaceae</taxon>
        <taxon>Streptococcus</taxon>
    </lineage>
</organism>
<feature type="domain" description="MapZ extracellular" evidence="4">
    <location>
        <begin position="204"/>
        <end position="329"/>
    </location>
</feature>
<dbReference type="PATRIC" id="fig|1214179.4.peg.375"/>
<dbReference type="AlphaFoldDB" id="A0A075SEZ0"/>
<keyword evidence="1" id="KW-0812">Transmembrane</keyword>
<dbReference type="HAMAP" id="MF_01941">
    <property type="entry name" value="MapZ"/>
    <property type="match status" value="1"/>
</dbReference>
<proteinExistence type="inferred from homology"/>
<protein>
    <recommendedName>
        <fullName evidence="1">Mid-cell-anchored protein Z</fullName>
    </recommendedName>
</protein>
<evidence type="ECO:0000313" key="6">
    <source>
        <dbReference type="EMBL" id="AIG42899.1"/>
    </source>
</evidence>
<dbReference type="EMBL" id="CP008921">
    <property type="protein sequence ID" value="AIG42899.1"/>
    <property type="molecule type" value="Genomic_DNA"/>
</dbReference>
<dbReference type="Proteomes" id="UP000028185">
    <property type="component" value="Chromosome"/>
</dbReference>
<feature type="compositionally biased region" description="Acidic residues" evidence="3">
    <location>
        <begin position="141"/>
        <end position="152"/>
    </location>
</feature>
<reference evidence="6 7" key="1">
    <citation type="journal article" date="2014" name="Genome Announc.">
        <title>Whole-Genome Sequence of Streptococcus suis Serotype 4 Reference Strain 6407.</title>
        <authorList>
            <person name="Wang K."/>
            <person name="Chen J."/>
            <person name="Yao H."/>
            <person name="Lu C."/>
        </authorList>
    </citation>
    <scope>NUCLEOTIDE SEQUENCE [LARGE SCALE GENOMIC DNA]</scope>
    <source>
        <strain evidence="6">6407</strain>
    </source>
</reference>
<feature type="coiled-coil region" evidence="2">
    <location>
        <begin position="247"/>
        <end position="284"/>
    </location>
</feature>
<sequence>MGEKNSHHLPLDEEKVLDFEVAKDLTIEEAVKKHKEIEAGVTEDDGLLDRYIKQHRTEIESQKFETKINHLPLVEVADEEKNQGHESAEEVEANESSLMEVSEEIAPIVEELSVTPMETLEETVIASTVAMEGLSSVADDSSLELEEDEAEDLDHSEGADRDQKKKFYFWSAVGLSMIGVMATALVWMNSVNKSNTATSSSSTSTSQTSSTASSSTDANVTAFEQLYNSFFTDSSLTKLKNSEFGKLAELKVLLEKLDKNSDSYTKAKEQYDHLEKAIAAIQAINGQFDKEVVVNGEIDTTATVKSGESLSATTTGISAVDSLLASVVNFGRSQQEVASATVASEAAVTSSQGADETVSTGVPATTEVASTTVSGSTTDFGIAVPAGVVLQRDRSRVPYNQAMIDDVNNEAWNFNPGILENIVTISQQRGYITGNQYILEKVNIINGNGYYNMFKPDGTYLFSINCKTGYFVGNGAGHSDALDY</sequence>
<dbReference type="HOGENOM" id="CLU_037017_0_0_9"/>
<comment type="similarity">
    <text evidence="1">Belongs to the MapZ family.</text>
</comment>
<feature type="domain" description="MapZ extracellular C-terminal" evidence="5">
    <location>
        <begin position="396"/>
        <end position="474"/>
    </location>
</feature>
<dbReference type="RefSeq" id="WP_024381718.1">
    <property type="nucleotide sequence ID" value="NZ_ALLE01000007.1"/>
</dbReference>
<feature type="transmembrane region" description="Helical" evidence="1">
    <location>
        <begin position="167"/>
        <end position="188"/>
    </location>
</feature>
<dbReference type="InterPro" id="IPR030858">
    <property type="entry name" value="MapZ"/>
</dbReference>
<dbReference type="GO" id="GO:0051301">
    <property type="term" value="P:cell division"/>
    <property type="evidence" value="ECO:0007669"/>
    <property type="project" value="UniProtKB-UniRule"/>
</dbReference>
<dbReference type="InterPro" id="IPR041295">
    <property type="entry name" value="MapZ_EC1"/>
</dbReference>
<evidence type="ECO:0000256" key="1">
    <source>
        <dbReference type="HAMAP-Rule" id="MF_01941"/>
    </source>
</evidence>
<keyword evidence="1" id="KW-1133">Transmembrane helix</keyword>
<comment type="subcellular location">
    <subcellularLocation>
        <location evidence="1">Cell membrane</location>
        <topology evidence="1">Single-pass membrane protein</topology>
    </subcellularLocation>
    <text evidence="1">In newborn cells, forms a ring positioned at mid-cell. Soon after cell division starts and the cells begin elongating, the ring splits into two rings that, as elongation proceeds, move along and mark the future division sites.</text>
</comment>
<accession>A0A075SEZ0</accession>